<evidence type="ECO:0000313" key="5">
    <source>
        <dbReference type="Proteomes" id="UP000255066"/>
    </source>
</evidence>
<name>A0A378IA59_9GAMM</name>
<organism evidence="3 5">
    <name type="scientific">Legionella birminghamensis</name>
    <dbReference type="NCBI Taxonomy" id="28083"/>
    <lineage>
        <taxon>Bacteria</taxon>
        <taxon>Pseudomonadati</taxon>
        <taxon>Pseudomonadota</taxon>
        <taxon>Gammaproteobacteria</taxon>
        <taxon>Legionellales</taxon>
        <taxon>Legionellaceae</taxon>
        <taxon>Legionella</taxon>
    </lineage>
</organism>
<evidence type="ECO:0000313" key="3">
    <source>
        <dbReference type="EMBL" id="STX31665.1"/>
    </source>
</evidence>
<gene>
    <name evidence="2" type="ORF">Lbir_2163</name>
    <name evidence="3" type="ORF">NCTC12437_01439</name>
</gene>
<feature type="transmembrane region" description="Helical" evidence="1">
    <location>
        <begin position="36"/>
        <end position="57"/>
    </location>
</feature>
<reference evidence="2 4" key="1">
    <citation type="submission" date="2015-11" db="EMBL/GenBank/DDBJ databases">
        <title>Genomic analysis of 38 Legionella species identifies large and diverse effector repertoires.</title>
        <authorList>
            <person name="Burstein D."/>
            <person name="Amaro F."/>
            <person name="Zusman T."/>
            <person name="Lifshitz Z."/>
            <person name="Cohen O."/>
            <person name="Gilbert J.A."/>
            <person name="Pupko T."/>
            <person name="Shuman H.A."/>
            <person name="Segal G."/>
        </authorList>
    </citation>
    <scope>NUCLEOTIDE SEQUENCE [LARGE SCALE GENOMIC DNA]</scope>
    <source>
        <strain evidence="2 4">CDC#1407-AL-14</strain>
    </source>
</reference>
<keyword evidence="4" id="KW-1185">Reference proteome</keyword>
<evidence type="ECO:0000313" key="2">
    <source>
        <dbReference type="EMBL" id="KTC69424.1"/>
    </source>
</evidence>
<dbReference type="EMBL" id="LNXT01000040">
    <property type="protein sequence ID" value="KTC69424.1"/>
    <property type="molecule type" value="Genomic_DNA"/>
</dbReference>
<proteinExistence type="predicted"/>
<dbReference type="RefSeq" id="WP_172464988.1">
    <property type="nucleotide sequence ID" value="NZ_UGNW01000001.1"/>
</dbReference>
<keyword evidence="1" id="KW-0472">Membrane</keyword>
<dbReference type="Proteomes" id="UP000255066">
    <property type="component" value="Unassembled WGS sequence"/>
</dbReference>
<protein>
    <submittedName>
        <fullName evidence="3">Uncharacterized protein</fullName>
    </submittedName>
</protein>
<evidence type="ECO:0000313" key="4">
    <source>
        <dbReference type="Proteomes" id="UP000054735"/>
    </source>
</evidence>
<sequence length="71" mass="8214">MVFSFFIQMEKVKINQLAAVKMIEIGFVGAVDPKSVLFIFVNTLFLAQLDIFFFLVTRQQAKLLVNRLLIF</sequence>
<dbReference type="Proteomes" id="UP000054735">
    <property type="component" value="Unassembled WGS sequence"/>
</dbReference>
<reference evidence="3 5" key="2">
    <citation type="submission" date="2018-06" db="EMBL/GenBank/DDBJ databases">
        <authorList>
            <consortium name="Pathogen Informatics"/>
            <person name="Doyle S."/>
        </authorList>
    </citation>
    <scope>NUCLEOTIDE SEQUENCE [LARGE SCALE GENOMIC DNA]</scope>
    <source>
        <strain evidence="3 5">NCTC12437</strain>
    </source>
</reference>
<dbReference type="EMBL" id="UGNW01000001">
    <property type="protein sequence ID" value="STX31665.1"/>
    <property type="molecule type" value="Genomic_DNA"/>
</dbReference>
<dbReference type="AlphaFoldDB" id="A0A378IA59"/>
<evidence type="ECO:0000256" key="1">
    <source>
        <dbReference type="SAM" id="Phobius"/>
    </source>
</evidence>
<accession>A0A378IA59</accession>
<keyword evidence="1" id="KW-1133">Transmembrane helix</keyword>
<keyword evidence="1" id="KW-0812">Transmembrane</keyword>